<keyword evidence="12" id="KW-0472">Membrane</keyword>
<dbReference type="InterPro" id="IPR050476">
    <property type="entry name" value="Insect_CytP450_Detox"/>
</dbReference>
<evidence type="ECO:0000313" key="15">
    <source>
        <dbReference type="Proteomes" id="UP001159042"/>
    </source>
</evidence>
<keyword evidence="10" id="KW-0408">Iron</keyword>
<keyword evidence="11" id="KW-0503">Monooxygenase</keyword>
<evidence type="ECO:0008006" key="16">
    <source>
        <dbReference type="Google" id="ProtNLM"/>
    </source>
</evidence>
<dbReference type="PRINTS" id="PR00464">
    <property type="entry name" value="EP450II"/>
</dbReference>
<dbReference type="InterPro" id="IPR036396">
    <property type="entry name" value="Cyt_P450_sf"/>
</dbReference>
<sequence length="270" mass="31948">MEWQAEWGRRHVAWIQIKEDELRQRRDKEEAEKRAKAAELMGEKAQAKPAPKGPQPGKFVEWMMEQKELEREARIRSMIINKKQLDTKEMEKRRKPLQKLEAENELKKRKQKQSGTKWRHLRNKLSPAFTSAKLKSMCQLVADCGASVERYVEENIHRGSLDVKNMMRSYTTDVIASCIFGLECDSFKQPDSFKKFATGKVFTGTPFSNFRWLFLDNFPKLSRTLRIRLHSKETENFFNRMVEETVSYREKNNYTRNDLMQTLINMKNGD</sequence>
<dbReference type="GO" id="GO:0005506">
    <property type="term" value="F:iron ion binding"/>
    <property type="evidence" value="ECO:0007669"/>
    <property type="project" value="InterPro"/>
</dbReference>
<evidence type="ECO:0000256" key="4">
    <source>
        <dbReference type="ARBA" id="ARBA00010617"/>
    </source>
</evidence>
<feature type="compositionally biased region" description="Basic residues" evidence="13">
    <location>
        <begin position="107"/>
        <end position="121"/>
    </location>
</feature>
<evidence type="ECO:0000256" key="7">
    <source>
        <dbReference type="ARBA" id="ARBA00022824"/>
    </source>
</evidence>
<accession>A0AAV8V6V2</accession>
<evidence type="ECO:0000256" key="3">
    <source>
        <dbReference type="ARBA" id="ARBA00004406"/>
    </source>
</evidence>
<feature type="compositionally biased region" description="Basic and acidic residues" evidence="13">
    <location>
        <begin position="86"/>
        <end position="106"/>
    </location>
</feature>
<feature type="region of interest" description="Disordered" evidence="13">
    <location>
        <begin position="21"/>
        <end position="58"/>
    </location>
</feature>
<dbReference type="Proteomes" id="UP001159042">
    <property type="component" value="Unassembled WGS sequence"/>
</dbReference>
<evidence type="ECO:0000256" key="2">
    <source>
        <dbReference type="ARBA" id="ARBA00004174"/>
    </source>
</evidence>
<dbReference type="InterPro" id="IPR002402">
    <property type="entry name" value="Cyt_P450_E_grp-II"/>
</dbReference>
<gene>
    <name evidence="14" type="ORF">NQ315_013505</name>
</gene>
<comment type="subcellular location">
    <subcellularLocation>
        <location evidence="3">Endoplasmic reticulum membrane</location>
        <topology evidence="3">Peripheral membrane protein</topology>
    </subcellularLocation>
    <subcellularLocation>
        <location evidence="2">Microsome membrane</location>
        <topology evidence="2">Peripheral membrane protein</topology>
    </subcellularLocation>
</comment>
<evidence type="ECO:0000256" key="8">
    <source>
        <dbReference type="ARBA" id="ARBA00022848"/>
    </source>
</evidence>
<organism evidence="14 15">
    <name type="scientific">Exocentrus adspersus</name>
    <dbReference type="NCBI Taxonomy" id="1586481"/>
    <lineage>
        <taxon>Eukaryota</taxon>
        <taxon>Metazoa</taxon>
        <taxon>Ecdysozoa</taxon>
        <taxon>Arthropoda</taxon>
        <taxon>Hexapoda</taxon>
        <taxon>Insecta</taxon>
        <taxon>Pterygota</taxon>
        <taxon>Neoptera</taxon>
        <taxon>Endopterygota</taxon>
        <taxon>Coleoptera</taxon>
        <taxon>Polyphaga</taxon>
        <taxon>Cucujiformia</taxon>
        <taxon>Chrysomeloidea</taxon>
        <taxon>Cerambycidae</taxon>
        <taxon>Lamiinae</taxon>
        <taxon>Acanthocinini</taxon>
        <taxon>Exocentrus</taxon>
    </lineage>
</organism>
<evidence type="ECO:0000256" key="13">
    <source>
        <dbReference type="SAM" id="MobiDB-lite"/>
    </source>
</evidence>
<keyword evidence="8" id="KW-0492">Microsome</keyword>
<keyword evidence="5" id="KW-0349">Heme</keyword>
<dbReference type="GO" id="GO:0005789">
    <property type="term" value="C:endoplasmic reticulum membrane"/>
    <property type="evidence" value="ECO:0007669"/>
    <property type="project" value="UniProtKB-SubCell"/>
</dbReference>
<dbReference type="SUPFAM" id="SSF48264">
    <property type="entry name" value="Cytochrome P450"/>
    <property type="match status" value="1"/>
</dbReference>
<feature type="compositionally biased region" description="Low complexity" evidence="13">
    <location>
        <begin position="47"/>
        <end position="58"/>
    </location>
</feature>
<evidence type="ECO:0000256" key="10">
    <source>
        <dbReference type="ARBA" id="ARBA00023004"/>
    </source>
</evidence>
<evidence type="ECO:0000256" key="9">
    <source>
        <dbReference type="ARBA" id="ARBA00023002"/>
    </source>
</evidence>
<dbReference type="GO" id="GO:0004497">
    <property type="term" value="F:monooxygenase activity"/>
    <property type="evidence" value="ECO:0007669"/>
    <property type="project" value="UniProtKB-KW"/>
</dbReference>
<evidence type="ECO:0000256" key="1">
    <source>
        <dbReference type="ARBA" id="ARBA00001971"/>
    </source>
</evidence>
<keyword evidence="7" id="KW-0256">Endoplasmic reticulum</keyword>
<name>A0AAV8V6V2_9CUCU</name>
<dbReference type="EMBL" id="JANEYG010000393">
    <property type="protein sequence ID" value="KAJ8909871.1"/>
    <property type="molecule type" value="Genomic_DNA"/>
</dbReference>
<comment type="similarity">
    <text evidence="4">Belongs to the cytochrome P450 family.</text>
</comment>
<dbReference type="InterPro" id="IPR001128">
    <property type="entry name" value="Cyt_P450"/>
</dbReference>
<dbReference type="PANTHER" id="PTHR24292">
    <property type="entry name" value="CYTOCHROME P450"/>
    <property type="match status" value="1"/>
</dbReference>
<evidence type="ECO:0000256" key="12">
    <source>
        <dbReference type="ARBA" id="ARBA00023136"/>
    </source>
</evidence>
<dbReference type="GO" id="GO:0020037">
    <property type="term" value="F:heme binding"/>
    <property type="evidence" value="ECO:0007669"/>
    <property type="project" value="InterPro"/>
</dbReference>
<proteinExistence type="inferred from homology"/>
<comment type="caution">
    <text evidence="14">The sequence shown here is derived from an EMBL/GenBank/DDBJ whole genome shotgun (WGS) entry which is preliminary data.</text>
</comment>
<dbReference type="GO" id="GO:0016705">
    <property type="term" value="F:oxidoreductase activity, acting on paired donors, with incorporation or reduction of molecular oxygen"/>
    <property type="evidence" value="ECO:0007669"/>
    <property type="project" value="InterPro"/>
</dbReference>
<dbReference type="PANTHER" id="PTHR24292:SF100">
    <property type="entry name" value="CYTOCHROME P450 6A16, ISOFORM B-RELATED"/>
    <property type="match status" value="1"/>
</dbReference>
<keyword evidence="15" id="KW-1185">Reference proteome</keyword>
<dbReference type="Pfam" id="PF00067">
    <property type="entry name" value="p450"/>
    <property type="match status" value="1"/>
</dbReference>
<feature type="compositionally biased region" description="Basic and acidic residues" evidence="13">
    <location>
        <begin position="21"/>
        <end position="46"/>
    </location>
</feature>
<evidence type="ECO:0000256" key="11">
    <source>
        <dbReference type="ARBA" id="ARBA00023033"/>
    </source>
</evidence>
<feature type="region of interest" description="Disordered" evidence="13">
    <location>
        <begin position="86"/>
        <end position="121"/>
    </location>
</feature>
<evidence type="ECO:0000256" key="5">
    <source>
        <dbReference type="ARBA" id="ARBA00022617"/>
    </source>
</evidence>
<dbReference type="AlphaFoldDB" id="A0AAV8V6V2"/>
<comment type="cofactor">
    <cofactor evidence="1">
        <name>heme</name>
        <dbReference type="ChEBI" id="CHEBI:30413"/>
    </cofactor>
</comment>
<reference evidence="14 15" key="1">
    <citation type="journal article" date="2023" name="Insect Mol. Biol.">
        <title>Genome sequencing provides insights into the evolution of gene families encoding plant cell wall-degrading enzymes in longhorned beetles.</title>
        <authorList>
            <person name="Shin N.R."/>
            <person name="Okamura Y."/>
            <person name="Kirsch R."/>
            <person name="Pauchet Y."/>
        </authorList>
    </citation>
    <scope>NUCLEOTIDE SEQUENCE [LARGE SCALE GENOMIC DNA]</scope>
    <source>
        <strain evidence="14">EAD_L_NR</strain>
    </source>
</reference>
<evidence type="ECO:0000313" key="14">
    <source>
        <dbReference type="EMBL" id="KAJ8909871.1"/>
    </source>
</evidence>
<keyword evidence="9" id="KW-0560">Oxidoreductase</keyword>
<dbReference type="Gene3D" id="1.10.630.10">
    <property type="entry name" value="Cytochrome P450"/>
    <property type="match status" value="1"/>
</dbReference>
<evidence type="ECO:0000256" key="6">
    <source>
        <dbReference type="ARBA" id="ARBA00022723"/>
    </source>
</evidence>
<keyword evidence="6" id="KW-0479">Metal-binding</keyword>
<protein>
    <recommendedName>
        <fullName evidence="16">Cytochrome P450</fullName>
    </recommendedName>
</protein>